<feature type="transmembrane region" description="Helical" evidence="1">
    <location>
        <begin position="325"/>
        <end position="348"/>
    </location>
</feature>
<feature type="transmembrane region" description="Helical" evidence="1">
    <location>
        <begin position="259"/>
        <end position="281"/>
    </location>
</feature>
<dbReference type="GO" id="GO:0016746">
    <property type="term" value="F:acyltransferase activity"/>
    <property type="evidence" value="ECO:0007669"/>
    <property type="project" value="UniProtKB-KW"/>
</dbReference>
<proteinExistence type="predicted"/>
<feature type="transmembrane region" description="Helical" evidence="1">
    <location>
        <begin position="369"/>
        <end position="390"/>
    </location>
</feature>
<gene>
    <name evidence="4" type="ORF">NF557_15125</name>
</gene>
<feature type="transmembrane region" description="Helical" evidence="1">
    <location>
        <begin position="236"/>
        <end position="253"/>
    </location>
</feature>
<dbReference type="PANTHER" id="PTHR23028:SF53">
    <property type="entry name" value="ACYL_TRANSF_3 DOMAIN-CONTAINING PROTEIN"/>
    <property type="match status" value="1"/>
</dbReference>
<feature type="domain" description="Acyltransferase 3" evidence="2">
    <location>
        <begin position="14"/>
        <end position="344"/>
    </location>
</feature>
<dbReference type="InterPro" id="IPR050879">
    <property type="entry name" value="Acyltransferase_3"/>
</dbReference>
<feature type="transmembrane region" description="Helical" evidence="1">
    <location>
        <begin position="201"/>
        <end position="224"/>
    </location>
</feature>
<keyword evidence="1" id="KW-0812">Transmembrane</keyword>
<reference evidence="4" key="1">
    <citation type="submission" date="2022-06" db="EMBL/GenBank/DDBJ databases">
        <title>Ornithinimicrobium JY.X270.</title>
        <authorList>
            <person name="Huang Y."/>
        </authorList>
    </citation>
    <scope>NUCLEOTIDE SEQUENCE</scope>
    <source>
        <strain evidence="4">JY.X270</strain>
    </source>
</reference>
<feature type="transmembrane region" description="Helical" evidence="1">
    <location>
        <begin position="175"/>
        <end position="195"/>
    </location>
</feature>
<feature type="transmembrane region" description="Helical" evidence="1">
    <location>
        <begin position="16"/>
        <end position="33"/>
    </location>
</feature>
<feature type="transmembrane region" description="Helical" evidence="1">
    <location>
        <begin position="81"/>
        <end position="100"/>
    </location>
</feature>
<dbReference type="Proteomes" id="UP001056535">
    <property type="component" value="Chromosome"/>
</dbReference>
<feature type="transmembrane region" description="Helical" evidence="1">
    <location>
        <begin position="152"/>
        <end position="168"/>
    </location>
</feature>
<keyword evidence="1" id="KW-1133">Transmembrane helix</keyword>
<evidence type="ECO:0000259" key="2">
    <source>
        <dbReference type="Pfam" id="PF01757"/>
    </source>
</evidence>
<dbReference type="Pfam" id="PF19040">
    <property type="entry name" value="SGNH"/>
    <property type="match status" value="1"/>
</dbReference>
<feature type="transmembrane region" description="Helical" evidence="1">
    <location>
        <begin position="39"/>
        <end position="60"/>
    </location>
</feature>
<dbReference type="InterPro" id="IPR043968">
    <property type="entry name" value="SGNH"/>
</dbReference>
<keyword evidence="4" id="KW-0012">Acyltransferase</keyword>
<feature type="transmembrane region" description="Helical" evidence="1">
    <location>
        <begin position="302"/>
        <end position="319"/>
    </location>
</feature>
<evidence type="ECO:0000313" key="4">
    <source>
        <dbReference type="EMBL" id="USQ75910.1"/>
    </source>
</evidence>
<dbReference type="PANTHER" id="PTHR23028">
    <property type="entry name" value="ACETYLTRANSFERASE"/>
    <property type="match status" value="1"/>
</dbReference>
<feature type="domain" description="SGNH" evidence="3">
    <location>
        <begin position="457"/>
        <end position="678"/>
    </location>
</feature>
<organism evidence="4 5">
    <name type="scientific">Ornithinimicrobium cryptoxanthini</name>
    <dbReference type="NCBI Taxonomy" id="2934161"/>
    <lineage>
        <taxon>Bacteria</taxon>
        <taxon>Bacillati</taxon>
        <taxon>Actinomycetota</taxon>
        <taxon>Actinomycetes</taxon>
        <taxon>Micrococcales</taxon>
        <taxon>Ornithinimicrobiaceae</taxon>
        <taxon>Ornithinimicrobium</taxon>
    </lineage>
</organism>
<evidence type="ECO:0000313" key="5">
    <source>
        <dbReference type="Proteomes" id="UP001056535"/>
    </source>
</evidence>
<keyword evidence="5" id="KW-1185">Reference proteome</keyword>
<evidence type="ECO:0000259" key="3">
    <source>
        <dbReference type="Pfam" id="PF19040"/>
    </source>
</evidence>
<dbReference type="InterPro" id="IPR002656">
    <property type="entry name" value="Acyl_transf_3_dom"/>
</dbReference>
<keyword evidence="4" id="KW-0808">Transferase</keyword>
<protein>
    <submittedName>
        <fullName evidence="4">Acyltransferase</fullName>
    </submittedName>
</protein>
<keyword evidence="1" id="KW-0472">Membrane</keyword>
<evidence type="ECO:0000256" key="1">
    <source>
        <dbReference type="SAM" id="Phobius"/>
    </source>
</evidence>
<sequence length="692" mass="74314">MSPSARRRAGFRQDIEGLRAVSVLAVVLWHAGLPWLPGGYVGVDVFFVISGFLMTTILVTELERDGTIKLAAFYARRARRLLPAALAALLGTAILSLTLLPSHRWPDIGRDIAASAAYVVNWTLAGGSVDYLAQDQAPSPLQHFWSLAVEEQFYIVWPVLLLLVPVIFRRRLRGGVVAVTAVAFVSSLAYSIYLTAANPSVAYFVTPTRIWELALGGFVALGAAEWHHLRRSVARVGGWLGLAMILLAIVTYSETTPFPGWQALLPTVGAALVLMAGPAAGRHGPIIALRPPPMQFLGKISYSLYLWHWPLLVVAMQLLGDGHQVPLVAGLSVAALSVVPAWLSWKYVEEPVRAAGSRFSRLTLTRRSLRLGFNCSLAGLIAGSAVFLAAGPQVPDESPSWVLPEAVQVVRDPFGAMVLGDDPIESEAGVAVDVMEAMDPPLDALEADLPAYQPEGCHVGLTATKPGFCEAGDPDGAILVVLVGDSHAGQWLTAMDLLGRANGWRIGMMTKSSCPFVGGVDIQRAGATYWQCLDWNDAVRADLLTMEPDLVLSSHASYGIEPGAMAEGLERAIAPLEAVGIRVGVIRDVPRADENMRHCMLENPQELTRCSFSRESGLARAGTGQIALIALRPDLPLIDLTDYICPLETCSPVIGGVPVYRDSNHLSATYVRSLSSHLAALVLPLVPSDPVR</sequence>
<accession>A0ABY4YGL5</accession>
<name>A0ABY4YGL5_9MICO</name>
<dbReference type="RefSeq" id="WP_252620463.1">
    <property type="nucleotide sequence ID" value="NZ_CP099490.1"/>
</dbReference>
<dbReference type="Pfam" id="PF01757">
    <property type="entry name" value="Acyl_transf_3"/>
    <property type="match status" value="1"/>
</dbReference>
<dbReference type="EMBL" id="CP099490">
    <property type="protein sequence ID" value="USQ75910.1"/>
    <property type="molecule type" value="Genomic_DNA"/>
</dbReference>